<organism evidence="2 3">
    <name type="scientific">Funneliformis caledonium</name>
    <dbReference type="NCBI Taxonomy" id="1117310"/>
    <lineage>
        <taxon>Eukaryota</taxon>
        <taxon>Fungi</taxon>
        <taxon>Fungi incertae sedis</taxon>
        <taxon>Mucoromycota</taxon>
        <taxon>Glomeromycotina</taxon>
        <taxon>Glomeromycetes</taxon>
        <taxon>Glomerales</taxon>
        <taxon>Glomeraceae</taxon>
        <taxon>Funneliformis</taxon>
    </lineage>
</organism>
<gene>
    <name evidence="1" type="ORF">FCALED_LOCUS13496</name>
    <name evidence="2" type="ORF">FCALED_LOCUS15380</name>
</gene>
<proteinExistence type="predicted"/>
<reference evidence="2" key="1">
    <citation type="submission" date="2021-06" db="EMBL/GenBank/DDBJ databases">
        <authorList>
            <person name="Kallberg Y."/>
            <person name="Tangrot J."/>
            <person name="Rosling A."/>
        </authorList>
    </citation>
    <scope>NUCLEOTIDE SEQUENCE</scope>
    <source>
        <strain evidence="2">UK204</strain>
    </source>
</reference>
<dbReference type="EMBL" id="CAJVPQ010013834">
    <property type="protein sequence ID" value="CAG8737236.1"/>
    <property type="molecule type" value="Genomic_DNA"/>
</dbReference>
<keyword evidence="3" id="KW-1185">Reference proteome</keyword>
<comment type="caution">
    <text evidence="2">The sequence shown here is derived from an EMBL/GenBank/DDBJ whole genome shotgun (WGS) entry which is preliminary data.</text>
</comment>
<dbReference type="OrthoDB" id="2402419at2759"/>
<feature type="non-terminal residue" evidence="2">
    <location>
        <position position="1"/>
    </location>
</feature>
<evidence type="ECO:0000313" key="1">
    <source>
        <dbReference type="EMBL" id="CAG8701445.1"/>
    </source>
</evidence>
<name>A0A9N9NIJ3_9GLOM</name>
<dbReference type="Proteomes" id="UP000789570">
    <property type="component" value="Unassembled WGS sequence"/>
</dbReference>
<evidence type="ECO:0000313" key="2">
    <source>
        <dbReference type="EMBL" id="CAG8737236.1"/>
    </source>
</evidence>
<evidence type="ECO:0000313" key="3">
    <source>
        <dbReference type="Proteomes" id="UP000789570"/>
    </source>
</evidence>
<dbReference type="AlphaFoldDB" id="A0A9N9NIJ3"/>
<sequence>MVQNLKEYIVKTNKKSGSSNNLCYCKACFKKLSENHLELKTIIDKTERILTHFKNCQNFQNAYSQQEKEEIFALDNKKQKVNLEPVLTLPNHSQLPLLRRKSISSRLSLSSFSSNWSNYGPLD</sequence>
<protein>
    <submittedName>
        <fullName evidence="1">13664_t:CDS:1</fullName>
    </submittedName>
    <submittedName>
        <fullName evidence="2">55_t:CDS:1</fullName>
    </submittedName>
</protein>
<accession>A0A9N9NIJ3</accession>
<dbReference type="EMBL" id="CAJVPQ010007886">
    <property type="protein sequence ID" value="CAG8701445.1"/>
    <property type="molecule type" value="Genomic_DNA"/>
</dbReference>